<feature type="domain" description="Mechanosensitive ion channel MscS C-terminal" evidence="11">
    <location>
        <begin position="446"/>
        <end position="528"/>
    </location>
</feature>
<evidence type="ECO:0000256" key="8">
    <source>
        <dbReference type="SAM" id="Phobius"/>
    </source>
</evidence>
<dbReference type="EMBL" id="JAENII010000003">
    <property type="protein sequence ID" value="MBK1826295.1"/>
    <property type="molecule type" value="Genomic_DNA"/>
</dbReference>
<dbReference type="InterPro" id="IPR010920">
    <property type="entry name" value="LSM_dom_sf"/>
</dbReference>
<dbReference type="InterPro" id="IPR045275">
    <property type="entry name" value="MscS_archaea/bacteria_type"/>
</dbReference>
<dbReference type="Gene3D" id="3.30.70.100">
    <property type="match status" value="1"/>
</dbReference>
<keyword evidence="4 8" id="KW-0812">Transmembrane</keyword>
<feature type="transmembrane region" description="Helical" evidence="8">
    <location>
        <begin position="268"/>
        <end position="292"/>
    </location>
</feature>
<evidence type="ECO:0000313" key="12">
    <source>
        <dbReference type="EMBL" id="MBK1826295.1"/>
    </source>
</evidence>
<dbReference type="Proteomes" id="UP000658278">
    <property type="component" value="Unassembled WGS sequence"/>
</dbReference>
<comment type="caution">
    <text evidence="12">The sequence shown here is derived from an EMBL/GenBank/DDBJ whole genome shotgun (WGS) entry which is preliminary data.</text>
</comment>
<evidence type="ECO:0000256" key="1">
    <source>
        <dbReference type="ARBA" id="ARBA00004651"/>
    </source>
</evidence>
<dbReference type="SUPFAM" id="SSF50182">
    <property type="entry name" value="Sm-like ribonucleoproteins"/>
    <property type="match status" value="1"/>
</dbReference>
<dbReference type="InterPro" id="IPR011066">
    <property type="entry name" value="MscS_channel_C_sf"/>
</dbReference>
<dbReference type="Gene3D" id="1.10.287.1260">
    <property type="match status" value="1"/>
</dbReference>
<protein>
    <submittedName>
        <fullName evidence="12">Mechanosensitive ion channel</fullName>
    </submittedName>
</protein>
<dbReference type="InterPro" id="IPR049278">
    <property type="entry name" value="MS_channel_C"/>
</dbReference>
<dbReference type="RefSeq" id="WP_200277077.1">
    <property type="nucleotide sequence ID" value="NZ_JAENII010000003.1"/>
</dbReference>
<evidence type="ECO:0000256" key="7">
    <source>
        <dbReference type="SAM" id="MobiDB-lite"/>
    </source>
</evidence>
<evidence type="ECO:0000256" key="3">
    <source>
        <dbReference type="ARBA" id="ARBA00022475"/>
    </source>
</evidence>
<dbReference type="PANTHER" id="PTHR30221:SF18">
    <property type="entry name" value="SLL0590 PROTEIN"/>
    <property type="match status" value="1"/>
</dbReference>
<name>A0A934VF86_9BACT</name>
<evidence type="ECO:0000259" key="11">
    <source>
        <dbReference type="Pfam" id="PF21082"/>
    </source>
</evidence>
<gene>
    <name evidence="12" type="ORF">JIN81_04640</name>
</gene>
<dbReference type="Pfam" id="PF05552">
    <property type="entry name" value="MS_channel_1st_1"/>
    <property type="match status" value="1"/>
</dbReference>
<dbReference type="InterPro" id="IPR006685">
    <property type="entry name" value="MscS_channel_2nd"/>
</dbReference>
<feature type="compositionally biased region" description="Basic and acidic residues" evidence="7">
    <location>
        <begin position="41"/>
        <end position="50"/>
    </location>
</feature>
<feature type="domain" description="Mechanosensitive ion channel MscS" evidence="10">
    <location>
        <begin position="370"/>
        <end position="436"/>
    </location>
</feature>
<keyword evidence="9" id="KW-0732">Signal</keyword>
<evidence type="ECO:0000256" key="9">
    <source>
        <dbReference type="SAM" id="SignalP"/>
    </source>
</evidence>
<sequence>MAIPRPLLILLFPIAFLMVTAMGETSAPSPDAAKGMLKSAAEVEKEESTKPVDGPAPADLSWWNRQIATFRATAEGLTPEVRTEKALSALDATASEWAEESFKKENATYEEQPSVRFLVGETYLFSLLEADLDVLAGETLDKASSETLTALNEIREARIKQASAEFLIKSTSRAIVATLIFVLAYVVLRWTTRRLAKFMVTRVRNWRRLRLGKSDLRPYLSTVFEQVVKLPAFFLFLYLLCVWVAYVFNQFPRTAPLGNAFTGHLLSFAKSIIAEFTGALPGLITAGVILFITRWIARIADRTISGLGDDSNKGVMANDAAKATRRIAVAFIWLFGIVLAYPYIPGSGSDAFKGLSVLIGLMVSLGSSGLINQVMSGFVLLYSGSVRTGEYIKVGEIEGTISEMGLLAVKLLNPAHEFLVIPNAVMLSNPTTNYSRLAEDTGVPLKTTVTIGYDTPWRQVHQLLMESANATEEILDSPPPRVVQNALSDWYPEYTLISYIKNPNRRTAVLSELNGHIQDAFNEAEVAIMSPHYNCDTPEPLVIPKNRWFPKVATPDKQES</sequence>
<dbReference type="AlphaFoldDB" id="A0A934VF86"/>
<feature type="region of interest" description="Disordered" evidence="7">
    <location>
        <begin position="27"/>
        <end position="56"/>
    </location>
</feature>
<dbReference type="Pfam" id="PF00924">
    <property type="entry name" value="MS_channel_2nd"/>
    <property type="match status" value="1"/>
</dbReference>
<organism evidence="12 13">
    <name type="scientific">Haloferula rosea</name>
    <dbReference type="NCBI Taxonomy" id="490093"/>
    <lineage>
        <taxon>Bacteria</taxon>
        <taxon>Pseudomonadati</taxon>
        <taxon>Verrucomicrobiota</taxon>
        <taxon>Verrucomicrobiia</taxon>
        <taxon>Verrucomicrobiales</taxon>
        <taxon>Verrucomicrobiaceae</taxon>
        <taxon>Haloferula</taxon>
    </lineage>
</organism>
<evidence type="ECO:0000256" key="6">
    <source>
        <dbReference type="ARBA" id="ARBA00023136"/>
    </source>
</evidence>
<evidence type="ECO:0000256" key="4">
    <source>
        <dbReference type="ARBA" id="ARBA00022692"/>
    </source>
</evidence>
<evidence type="ECO:0000313" key="13">
    <source>
        <dbReference type="Proteomes" id="UP000658278"/>
    </source>
</evidence>
<feature type="transmembrane region" description="Helical" evidence="8">
    <location>
        <begin position="356"/>
        <end position="382"/>
    </location>
</feature>
<keyword evidence="5 8" id="KW-1133">Transmembrane helix</keyword>
<feature type="chain" id="PRO_5037182567" evidence="9">
    <location>
        <begin position="24"/>
        <end position="560"/>
    </location>
</feature>
<dbReference type="InterPro" id="IPR023408">
    <property type="entry name" value="MscS_beta-dom_sf"/>
</dbReference>
<evidence type="ECO:0000256" key="2">
    <source>
        <dbReference type="ARBA" id="ARBA00008017"/>
    </source>
</evidence>
<proteinExistence type="inferred from homology"/>
<keyword evidence="6 8" id="KW-0472">Membrane</keyword>
<comment type="similarity">
    <text evidence="2">Belongs to the MscS (TC 1.A.23) family.</text>
</comment>
<comment type="subcellular location">
    <subcellularLocation>
        <location evidence="1">Cell membrane</location>
        <topology evidence="1">Multi-pass membrane protein</topology>
    </subcellularLocation>
</comment>
<dbReference type="Pfam" id="PF21082">
    <property type="entry name" value="MS_channel_3rd"/>
    <property type="match status" value="1"/>
</dbReference>
<dbReference type="GO" id="GO:0008381">
    <property type="term" value="F:mechanosensitive monoatomic ion channel activity"/>
    <property type="evidence" value="ECO:0007669"/>
    <property type="project" value="InterPro"/>
</dbReference>
<reference evidence="12" key="1">
    <citation type="submission" date="2021-01" db="EMBL/GenBank/DDBJ databases">
        <title>Modified the classification status of verrucomicrobia.</title>
        <authorList>
            <person name="Feng X."/>
        </authorList>
    </citation>
    <scope>NUCLEOTIDE SEQUENCE</scope>
    <source>
        <strain evidence="12">KCTC 22201</strain>
    </source>
</reference>
<dbReference type="PANTHER" id="PTHR30221">
    <property type="entry name" value="SMALL-CONDUCTANCE MECHANOSENSITIVE CHANNEL"/>
    <property type="match status" value="1"/>
</dbReference>
<dbReference type="GO" id="GO:0005886">
    <property type="term" value="C:plasma membrane"/>
    <property type="evidence" value="ECO:0007669"/>
    <property type="project" value="UniProtKB-SubCell"/>
</dbReference>
<feature type="transmembrane region" description="Helical" evidence="8">
    <location>
        <begin position="327"/>
        <end position="344"/>
    </location>
</feature>
<evidence type="ECO:0000259" key="10">
    <source>
        <dbReference type="Pfam" id="PF00924"/>
    </source>
</evidence>
<accession>A0A934VF86</accession>
<dbReference type="InterPro" id="IPR008910">
    <property type="entry name" value="MSC_TM_helix"/>
</dbReference>
<feature type="transmembrane region" description="Helical" evidence="8">
    <location>
        <begin position="227"/>
        <end position="248"/>
    </location>
</feature>
<feature type="transmembrane region" description="Helical" evidence="8">
    <location>
        <begin position="174"/>
        <end position="192"/>
    </location>
</feature>
<evidence type="ECO:0000256" key="5">
    <source>
        <dbReference type="ARBA" id="ARBA00022989"/>
    </source>
</evidence>
<keyword evidence="3" id="KW-1003">Cell membrane</keyword>
<dbReference type="Gene3D" id="2.30.30.60">
    <property type="match status" value="1"/>
</dbReference>
<keyword evidence="13" id="KW-1185">Reference proteome</keyword>
<dbReference type="SUPFAM" id="SSF82689">
    <property type="entry name" value="Mechanosensitive channel protein MscS (YggB), C-terminal domain"/>
    <property type="match status" value="1"/>
</dbReference>
<feature type="signal peptide" evidence="9">
    <location>
        <begin position="1"/>
        <end position="23"/>
    </location>
</feature>